<evidence type="ECO:0000313" key="2">
    <source>
        <dbReference type="Proteomes" id="UP001189429"/>
    </source>
</evidence>
<name>A0ABN9UMF3_9DINO</name>
<keyword evidence="2" id="KW-1185">Reference proteome</keyword>
<accession>A0ABN9UMF3</accession>
<dbReference type="EMBL" id="CAUYUJ010015986">
    <property type="protein sequence ID" value="CAK0860506.1"/>
    <property type="molecule type" value="Genomic_DNA"/>
</dbReference>
<protein>
    <submittedName>
        <fullName evidence="1">Uncharacterized protein</fullName>
    </submittedName>
</protein>
<organism evidence="1 2">
    <name type="scientific">Prorocentrum cordatum</name>
    <dbReference type="NCBI Taxonomy" id="2364126"/>
    <lineage>
        <taxon>Eukaryota</taxon>
        <taxon>Sar</taxon>
        <taxon>Alveolata</taxon>
        <taxon>Dinophyceae</taxon>
        <taxon>Prorocentrales</taxon>
        <taxon>Prorocentraceae</taxon>
        <taxon>Prorocentrum</taxon>
    </lineage>
</organism>
<reference evidence="1" key="1">
    <citation type="submission" date="2023-10" db="EMBL/GenBank/DDBJ databases">
        <authorList>
            <person name="Chen Y."/>
            <person name="Shah S."/>
            <person name="Dougan E. K."/>
            <person name="Thang M."/>
            <person name="Chan C."/>
        </authorList>
    </citation>
    <scope>NUCLEOTIDE SEQUENCE [LARGE SCALE GENOMIC DNA]</scope>
</reference>
<sequence length="78" mass="8575">MSSISAPNELVSQHINNMIGRRITSTHWQIAIHRRGPQATLGRQRRRSQAFISAGLVQGTGQFGAEERVSICQPGCFA</sequence>
<gene>
    <name evidence="1" type="ORF">PCOR1329_LOCUS49457</name>
</gene>
<evidence type="ECO:0000313" key="1">
    <source>
        <dbReference type="EMBL" id="CAK0860506.1"/>
    </source>
</evidence>
<comment type="caution">
    <text evidence="1">The sequence shown here is derived from an EMBL/GenBank/DDBJ whole genome shotgun (WGS) entry which is preliminary data.</text>
</comment>
<proteinExistence type="predicted"/>
<dbReference type="Proteomes" id="UP001189429">
    <property type="component" value="Unassembled WGS sequence"/>
</dbReference>